<keyword evidence="4" id="KW-1185">Reference proteome</keyword>
<feature type="domain" description="EGF-like" evidence="3">
    <location>
        <begin position="1647"/>
        <end position="1679"/>
    </location>
</feature>
<proteinExistence type="predicted"/>
<evidence type="ECO:0000313" key="4">
    <source>
        <dbReference type="Proteomes" id="UP000095283"/>
    </source>
</evidence>
<accession>A0A1I7XW52</accession>
<feature type="compositionally biased region" description="Polar residues" evidence="1">
    <location>
        <begin position="1196"/>
        <end position="1207"/>
    </location>
</feature>
<feature type="domain" description="EGF-like" evidence="3">
    <location>
        <begin position="982"/>
        <end position="1014"/>
    </location>
</feature>
<dbReference type="Gene3D" id="2.10.25.10">
    <property type="entry name" value="Laminin"/>
    <property type="match status" value="1"/>
</dbReference>
<dbReference type="InterPro" id="IPR052740">
    <property type="entry name" value="CE4"/>
</dbReference>
<feature type="domain" description="EGF-like" evidence="3">
    <location>
        <begin position="1104"/>
        <end position="1136"/>
    </location>
</feature>
<feature type="domain" description="EGF-like" evidence="3">
    <location>
        <begin position="1467"/>
        <end position="1501"/>
    </location>
</feature>
<feature type="domain" description="EGF-like" evidence="3">
    <location>
        <begin position="1774"/>
        <end position="1806"/>
    </location>
</feature>
<feature type="domain" description="EGF-like" evidence="3">
    <location>
        <begin position="753"/>
        <end position="785"/>
    </location>
</feature>
<feature type="domain" description="EGF-like" evidence="3">
    <location>
        <begin position="234"/>
        <end position="269"/>
    </location>
</feature>
<feature type="domain" description="EGF-like" evidence="3">
    <location>
        <begin position="583"/>
        <end position="615"/>
    </location>
</feature>
<feature type="region of interest" description="Disordered" evidence="1">
    <location>
        <begin position="1196"/>
        <end position="1222"/>
    </location>
</feature>
<feature type="domain" description="EGF-like" evidence="3">
    <location>
        <begin position="542"/>
        <end position="574"/>
    </location>
</feature>
<dbReference type="SMART" id="SM00181">
    <property type="entry name" value="EGF"/>
    <property type="match status" value="26"/>
</dbReference>
<dbReference type="Pfam" id="PF01683">
    <property type="entry name" value="EB"/>
    <property type="match status" value="9"/>
</dbReference>
<feature type="domain" description="EGF-like" evidence="3">
    <location>
        <begin position="504"/>
        <end position="536"/>
    </location>
</feature>
<sequence>MFYLCFFTLFIARPGLSCRNNEVCIGGSICTLPMGLCLCPGDLEERDGECVLPVSSSIKITKVGIGALCSDLAECEHGSTCVKGRCDCLSPLVQLDGKCILKQDRKEVDSPIDMTYSWIPEPASSLSTTEKPPTTQSLLQSMATELSTETNHASSIRTIFTASPTKSVFKTNHIKNTLGGSKQGGVGVHCSLNTDCMIGAYCNGNTNPPSCQCLSTHVNIEKRCQKVVYPGQIGCRSDLQCSAAYTGTTCIDRICVCSEGLKAVDQTCVPEFADPNEKCGFLPTKHIQPECQGGSVCRNGLCVCPTPLILSPNKTCIPSNPSSIDGSLIECDPACDFPRVCINNRCDCLDVVLCSSIQLHRSRRQSVEKSMICWPGAEKCSDGNGICIEGVCHCTNGLILVDGLCRPEFIPLWGSCNLNINSPRCEDNAACVNGVCTCKLFGGCANNNVIFSSKTRYQDERCFSDTQCQPGAHCIEERCQCYEETMKNGICSSSIGAFKNINSPCSGSDRCSSGSVCRDHVCQCVGGSRELHGRCHQVSGGRCSHGQTCDGGSVCEFGVCRCPESHIINAGQCLLALSEPGQSCQLGQKCIHGSVCRFGLCMCIAKFLAIKGRCVKRESLVIVRPKNAGNVVNPGNIRTPGTQCMKKDICSGGSRCQEGFCICNDLEVIINNQCVGSHNRANEVINELLIAAPGQPCEARTNCTGGSTCIDRICKCENGKIDDTGICLDSQKYEYSFSETAAKIKPDMVPGSTCTLTLQCPYRTECIKGVCRCKRGETIVNNTCRSAIHGVLPGGKCDPRKGYDCIAESQCYYGVCSCLRHLVNNGKECVTPAEIEMISPGNPCASGQICSGGARCIEQICRCNIDEVLDVNKKCVKKTSVYPLFNTSPEVSRYNVSLESSVVGNTTSSHLPRLGEQCNMDCSEGECVNNRCISPHDENIKFQGQINIIEELEMELKNNPIHSFSDTNVNPTIVESTIFGHQCHKKEDCPTNSFCFERLCRCMNGFRATGGYCEPIIKVGEVCISTNQCEGNAFCIEGRCSCQTLNGRTCSEPFLSHPGEDCTQQQICSYNSYCGLLSGVCECPRGMATINGRCELTSVTSGTACITSKNCHNFSYCDNGFCLCKTGFIFVNNFCLPPGASINNEDNSREEEFDDKFMKQSNKKDEIDQKSIINEPITYSNFPILNNLVAAQSTNFETQQTDNSASPLTEPDRNSNLDFNKPPINYPVNSNIGTVMPDTHFPVSTSIIETPPPLYHFIPSFPPNPYLQIGKFSIPFAKGANTKLGEGLISNTEKHTKQNLKMVMPGEYCGDGSVCLGNSICNAEFCRCPNKSHVKNGICTTINILDLTKIRKNDIEKLEQEDETKEERQFAAPLENCQNFEFCTGGSECLNIRGIGLVCQCPYNKIFLDNECVDVPKKALLVGIGDKCDGGEICLGGSTCSHDICICEDGKKDILGICVITAKAGDSCAGGEICIDGSLCTSSMRTCVCPPGKLSRLGQCIDGDTSLEYRYSSNPGEFCNSHAICTDNSFCNGRGICQCLPKFENLKGRCLPTNMISHPGAECFPSTICSGGSECQKGFCVCPKGKLLLNNYCVYITNQVRHKQAQIFECHKDTDCPVHYRCAGGICVCHGISSECLTMMHMDSYSQCIFNHQCPKNANCVGNVCICNDGFKMVDSMCVQRRMATVPSLNPADFNISMTESGESYMPSFKTSMKSTDDMTTEEDSVSTAKDYTNHLKVSKGQFDADYINSTLNKNIIYLEESSNVDNKPKPGTPCSKEGTCANGSICFEGYCVCGFEDVVRNDRCVPRDNNIGVGDRCSDVYRCRIGLLCVDGKCSCDINDLTCNANETVTSPPGGSCSDARECIGGSACHEGWCICPDPTMIVQKGICIQPGPRPTVPPKMRQVVLFYIFDREEPHQIDKLEKQGGLLLSMTEESKTRWNRALFDEEFIIFDLLRLATMLANQEAACPTQLQENYSGIKQFNTLSTVQGRKAVPGTYCGPLDICVGNSMCVDGLCVCPVDYQPSKSGHCEKALSSPATITASGSVHMGKFTHHRTHKPGSSSALLPTPDYIELPTHAPLTTANTHLESDECVALGLFCRGNTVCRNRSCQCPEEYVLHNDACVLPHDMERRKKPMSLMSGHLDDI</sequence>
<dbReference type="InterPro" id="IPR006150">
    <property type="entry name" value="Cys_repeat_1"/>
</dbReference>
<dbReference type="PANTHER" id="PTHR45985:SF11">
    <property type="entry name" value="EGF-LIKE DOMAIN-CONTAINING PROTEIN"/>
    <property type="match status" value="1"/>
</dbReference>
<dbReference type="InterPro" id="IPR006149">
    <property type="entry name" value="EB_dom"/>
</dbReference>
<feature type="domain" description="EGF-like" evidence="3">
    <location>
        <begin position="843"/>
        <end position="876"/>
    </location>
</feature>
<feature type="domain" description="EGF-like" evidence="3">
    <location>
        <begin position="461"/>
        <end position="492"/>
    </location>
</feature>
<feature type="domain" description="EGF-like" evidence="3">
    <location>
        <begin position="1061"/>
        <end position="1095"/>
    </location>
</feature>
<feature type="domain" description="EGF-like" evidence="3">
    <location>
        <begin position="1376"/>
        <end position="1413"/>
    </location>
</feature>
<feature type="domain" description="EGF-like" evidence="3">
    <location>
        <begin position="189"/>
        <end position="225"/>
    </location>
</feature>
<feature type="domain" description="EGF-like" evidence="3">
    <location>
        <begin position="17"/>
        <end position="51"/>
    </location>
</feature>
<evidence type="ECO:0000259" key="3">
    <source>
        <dbReference type="SMART" id="SM00181"/>
    </source>
</evidence>
<dbReference type="InterPro" id="IPR000742">
    <property type="entry name" value="EGF"/>
</dbReference>
<evidence type="ECO:0000313" key="5">
    <source>
        <dbReference type="WBParaSite" id="Hba_21607"/>
    </source>
</evidence>
<feature type="domain" description="EGF-like" evidence="3">
    <location>
        <begin position="68"/>
        <end position="100"/>
    </location>
</feature>
<name>A0A1I7XW52_HETBA</name>
<feature type="domain" description="EGF-like" evidence="3">
    <location>
        <begin position="1427"/>
        <end position="1459"/>
    </location>
</feature>
<feature type="signal peptide" evidence="2">
    <location>
        <begin position="1"/>
        <end position="17"/>
    </location>
</feature>
<feature type="domain" description="EGF-like" evidence="3">
    <location>
        <begin position="290"/>
        <end position="317"/>
    </location>
</feature>
<protein>
    <submittedName>
        <fullName evidence="5">EB domain-containing protein</fullName>
    </submittedName>
</protein>
<dbReference type="Proteomes" id="UP000095283">
    <property type="component" value="Unplaced"/>
</dbReference>
<feature type="domain" description="EGF-like" evidence="3">
    <location>
        <begin position="2091"/>
        <end position="2124"/>
    </location>
</feature>
<evidence type="ECO:0000256" key="2">
    <source>
        <dbReference type="SAM" id="SignalP"/>
    </source>
</evidence>
<dbReference type="PANTHER" id="PTHR45985">
    <property type="match status" value="1"/>
</dbReference>
<feature type="domain" description="EGF-like" evidence="3">
    <location>
        <begin position="1562"/>
        <end position="1594"/>
    </location>
</feature>
<feature type="domain" description="EGF-like" evidence="3">
    <location>
        <begin position="1518"/>
        <end position="1551"/>
    </location>
</feature>
<dbReference type="WBParaSite" id="Hba_21607">
    <property type="protein sequence ID" value="Hba_21607"/>
    <property type="gene ID" value="Hba_21607"/>
</dbReference>
<reference evidence="5" key="1">
    <citation type="submission" date="2016-11" db="UniProtKB">
        <authorList>
            <consortium name="WormBaseParasite"/>
        </authorList>
    </citation>
    <scope>IDENTIFICATION</scope>
</reference>
<feature type="domain" description="EGF-like" evidence="3">
    <location>
        <begin position="696"/>
        <end position="728"/>
    </location>
</feature>
<dbReference type="SMART" id="SM00289">
    <property type="entry name" value="WR1"/>
    <property type="match status" value="14"/>
</dbReference>
<organism evidence="4 5">
    <name type="scientific">Heterorhabditis bacteriophora</name>
    <name type="common">Entomopathogenic nematode worm</name>
    <dbReference type="NCBI Taxonomy" id="37862"/>
    <lineage>
        <taxon>Eukaryota</taxon>
        <taxon>Metazoa</taxon>
        <taxon>Ecdysozoa</taxon>
        <taxon>Nematoda</taxon>
        <taxon>Chromadorea</taxon>
        <taxon>Rhabditida</taxon>
        <taxon>Rhabditina</taxon>
        <taxon>Rhabditomorpha</taxon>
        <taxon>Strongyloidea</taxon>
        <taxon>Heterorhabditidae</taxon>
        <taxon>Heterorhabditis</taxon>
    </lineage>
</organism>
<evidence type="ECO:0000256" key="1">
    <source>
        <dbReference type="SAM" id="MobiDB-lite"/>
    </source>
</evidence>
<feature type="domain" description="EGF-like" evidence="3">
    <location>
        <begin position="1857"/>
        <end position="1890"/>
    </location>
</feature>
<feature type="chain" id="PRO_5009311477" evidence="2">
    <location>
        <begin position="18"/>
        <end position="2146"/>
    </location>
</feature>
<feature type="domain" description="EGF-like" evidence="3">
    <location>
        <begin position="1998"/>
        <end position="2031"/>
    </location>
</feature>
<feature type="domain" description="EGF-like" evidence="3">
    <location>
        <begin position="372"/>
        <end position="406"/>
    </location>
</feature>
<keyword evidence="2" id="KW-0732">Signal</keyword>